<dbReference type="Pfam" id="PF07714">
    <property type="entry name" value="PK_Tyr_Ser-Thr"/>
    <property type="match status" value="1"/>
</dbReference>
<dbReference type="FunFam" id="3.30.200.20:FF:000607">
    <property type="entry name" value="Nuclear receptor-binding protein 2a"/>
    <property type="match status" value="1"/>
</dbReference>
<feature type="region of interest" description="Disordered" evidence="1">
    <location>
        <begin position="684"/>
        <end position="719"/>
    </location>
</feature>
<dbReference type="PROSITE" id="PS50011">
    <property type="entry name" value="PROTEIN_KINASE_DOM"/>
    <property type="match status" value="1"/>
</dbReference>
<feature type="compositionally biased region" description="Low complexity" evidence="1">
    <location>
        <begin position="23"/>
        <end position="48"/>
    </location>
</feature>
<evidence type="ECO:0000259" key="2">
    <source>
        <dbReference type="PROSITE" id="PS50011"/>
    </source>
</evidence>
<organism evidence="3 4">
    <name type="scientific">Panagrellus redivivus</name>
    <name type="common">Microworm</name>
    <dbReference type="NCBI Taxonomy" id="6233"/>
    <lineage>
        <taxon>Eukaryota</taxon>
        <taxon>Metazoa</taxon>
        <taxon>Ecdysozoa</taxon>
        <taxon>Nematoda</taxon>
        <taxon>Chromadorea</taxon>
        <taxon>Rhabditida</taxon>
        <taxon>Tylenchina</taxon>
        <taxon>Panagrolaimomorpha</taxon>
        <taxon>Panagrolaimoidea</taxon>
        <taxon>Panagrolaimidae</taxon>
        <taxon>Panagrellus</taxon>
    </lineage>
</organism>
<dbReference type="Proteomes" id="UP000492821">
    <property type="component" value="Unassembled WGS sequence"/>
</dbReference>
<dbReference type="InterPro" id="IPR000719">
    <property type="entry name" value="Prot_kinase_dom"/>
</dbReference>
<evidence type="ECO:0000313" key="3">
    <source>
        <dbReference type="Proteomes" id="UP000492821"/>
    </source>
</evidence>
<feature type="region of interest" description="Disordered" evidence="1">
    <location>
        <begin position="1"/>
        <end position="79"/>
    </location>
</feature>
<dbReference type="GO" id="GO:0004672">
    <property type="term" value="F:protein kinase activity"/>
    <property type="evidence" value="ECO:0007669"/>
    <property type="project" value="InterPro"/>
</dbReference>
<dbReference type="GO" id="GO:0005524">
    <property type="term" value="F:ATP binding"/>
    <property type="evidence" value="ECO:0007669"/>
    <property type="project" value="InterPro"/>
</dbReference>
<dbReference type="InterPro" id="IPR050588">
    <property type="entry name" value="WNK_Ser-Thr_kinase"/>
</dbReference>
<feature type="compositionally biased region" description="Pro residues" evidence="1">
    <location>
        <begin position="767"/>
        <end position="780"/>
    </location>
</feature>
<dbReference type="PANTHER" id="PTHR13902">
    <property type="entry name" value="SERINE/THREONINE-PROTEIN KINASE WNK WITH NO LYSINE -RELATED"/>
    <property type="match status" value="1"/>
</dbReference>
<feature type="region of interest" description="Disordered" evidence="1">
    <location>
        <begin position="95"/>
        <end position="126"/>
    </location>
</feature>
<name>A0A7E4V7H2_PANRE</name>
<proteinExistence type="predicted"/>
<feature type="region of interest" description="Disordered" evidence="1">
    <location>
        <begin position="549"/>
        <end position="599"/>
    </location>
</feature>
<feature type="compositionally biased region" description="Low complexity" evidence="1">
    <location>
        <begin position="689"/>
        <end position="699"/>
    </location>
</feature>
<feature type="region of interest" description="Disordered" evidence="1">
    <location>
        <begin position="475"/>
        <end position="534"/>
    </location>
</feature>
<reference evidence="4" key="2">
    <citation type="submission" date="2020-10" db="UniProtKB">
        <authorList>
            <consortium name="WormBaseParasite"/>
        </authorList>
    </citation>
    <scope>IDENTIFICATION</scope>
</reference>
<feature type="region of interest" description="Disordered" evidence="1">
    <location>
        <begin position="744"/>
        <end position="780"/>
    </location>
</feature>
<sequence>MTGDDAVGRPPPPKAPPSSQELTPADIAGITTTTASTSPSPATSVPSRPTDDERASQGAASPLAGLDIPEEYSGVALPAETAAETEAVLEAIAADEGGRVDQSDSDNDAEEILEESPDKRWSKRREKVKQRDVPGIDVSYLAMDNETGNEVVWNEVQFSERKNFRDREEKIRAVFDNLTTLDHVNLVKFHKYWTDSKSEKPRIIFITEYMSSGSMSKFLQRAKSSETLSNMRMWKKWIIQILSALNYLHSCYPPIAHANLSCNTIFIQQNGLIKIGCVAPNAIHHHVKTFRENIRNLHYIAPEYEYLNDVTTQADIYSFGICALELATRGCLPTNGDAGAGGDTLAKAIAGLENPLLRDFILKCTDPDPKARPTARQLLFHPALFEVHSLKLLAAHVIVRTKLFDHLSEDDLRIRDTSRPAAVYCGHSYSYADMESVQACKMDLDKFLEDVKNGIYPLTAFAGFASRPLRLMNNSPSSSAVSGLRGSASSGIVNRSDDSQHTSVARNQSTVNFRRPSADDLNRSMTNAADSDGLHSDYIESDAYTAGGSGAGGSNAGSSGLPKVPSSIDMSSAASTINSATTGSLGSPSFEPPMDKHPSSETRHIVHMRAAVKDQLLSMLLQLDDQMNRQLTTEVSEHDHADELVGELILHGFISDSDSVKVCQLLSHVLQDYREELAKTHTYYKSRESSAPATTPSSTQLDSSAMSENTDTDTSTTGSYGQLQQQALLKHAAARAVAASNAIAEAPRLLEDPVAPRAQPEDISDDSPPPSMTAPPQQPQ</sequence>
<feature type="compositionally biased region" description="Low complexity" evidence="1">
    <location>
        <begin position="571"/>
        <end position="584"/>
    </location>
</feature>
<evidence type="ECO:0000256" key="1">
    <source>
        <dbReference type="SAM" id="MobiDB-lite"/>
    </source>
</evidence>
<dbReference type="WBParaSite" id="Pan_g17492.t1">
    <property type="protein sequence ID" value="Pan_g17492.t1"/>
    <property type="gene ID" value="Pan_g17492"/>
</dbReference>
<keyword evidence="3" id="KW-1185">Reference proteome</keyword>
<feature type="domain" description="Protein kinase" evidence="2">
    <location>
        <begin position="125"/>
        <end position="384"/>
    </location>
</feature>
<evidence type="ECO:0000313" key="4">
    <source>
        <dbReference type="WBParaSite" id="Pan_g17492.t1"/>
    </source>
</evidence>
<dbReference type="Gene3D" id="1.10.510.10">
    <property type="entry name" value="Transferase(Phosphotransferase) domain 1"/>
    <property type="match status" value="1"/>
</dbReference>
<accession>A0A7E4V7H2</accession>
<feature type="compositionally biased region" description="Polar residues" evidence="1">
    <location>
        <begin position="700"/>
        <end position="709"/>
    </location>
</feature>
<protein>
    <submittedName>
        <fullName evidence="4">Protein kinase domain-containing protein</fullName>
    </submittedName>
</protein>
<feature type="compositionally biased region" description="Acidic residues" evidence="1">
    <location>
        <begin position="103"/>
        <end position="115"/>
    </location>
</feature>
<dbReference type="InterPro" id="IPR011009">
    <property type="entry name" value="Kinase-like_dom_sf"/>
</dbReference>
<reference evidence="3" key="1">
    <citation type="journal article" date="2013" name="Genetics">
        <title>The draft genome and transcriptome of Panagrellus redivivus are shaped by the harsh demands of a free-living lifestyle.</title>
        <authorList>
            <person name="Srinivasan J."/>
            <person name="Dillman A.R."/>
            <person name="Macchietto M.G."/>
            <person name="Heikkinen L."/>
            <person name="Lakso M."/>
            <person name="Fracchia K.M."/>
            <person name="Antoshechkin I."/>
            <person name="Mortazavi A."/>
            <person name="Wong G."/>
            <person name="Sternberg P.W."/>
        </authorList>
    </citation>
    <scope>NUCLEOTIDE SEQUENCE [LARGE SCALE GENOMIC DNA]</scope>
    <source>
        <strain evidence="3">MT8872</strain>
    </source>
</reference>
<dbReference type="SUPFAM" id="SSF56112">
    <property type="entry name" value="Protein kinase-like (PK-like)"/>
    <property type="match status" value="1"/>
</dbReference>
<feature type="compositionally biased region" description="Polar residues" evidence="1">
    <location>
        <begin position="501"/>
        <end position="512"/>
    </location>
</feature>
<dbReference type="InterPro" id="IPR001245">
    <property type="entry name" value="Ser-Thr/Tyr_kinase_cat_dom"/>
</dbReference>
<feature type="compositionally biased region" description="Polar residues" evidence="1">
    <location>
        <begin position="475"/>
        <end position="493"/>
    </location>
</feature>
<dbReference type="Gene3D" id="3.30.200.20">
    <property type="entry name" value="Phosphorylase Kinase, domain 1"/>
    <property type="match status" value="1"/>
</dbReference>
<dbReference type="AlphaFoldDB" id="A0A7E4V7H2"/>